<name>A0A2L2T7H9_9HYPO</name>
<reference evidence="2" key="1">
    <citation type="submission" date="2014-10" db="EMBL/GenBank/DDBJ databases">
        <authorList>
            <person name="King R."/>
        </authorList>
    </citation>
    <scope>NUCLEOTIDE SEQUENCE [LARGE SCALE GENOMIC DNA]</scope>
    <source>
        <strain evidence="2">A3/5</strain>
    </source>
</reference>
<dbReference type="EMBL" id="LN649230">
    <property type="protein sequence ID" value="CEI61111.1"/>
    <property type="molecule type" value="Genomic_DNA"/>
</dbReference>
<keyword evidence="2" id="KW-1185">Reference proteome</keyword>
<proteinExistence type="predicted"/>
<dbReference type="AlphaFoldDB" id="A0A2L2T7H9"/>
<evidence type="ECO:0000313" key="1">
    <source>
        <dbReference type="EMBL" id="CEI61111.1"/>
    </source>
</evidence>
<evidence type="ECO:0000313" key="2">
    <source>
        <dbReference type="Proteomes" id="UP000245910"/>
    </source>
</evidence>
<protein>
    <submittedName>
        <fullName evidence="1">Uncharacterized protein</fullName>
    </submittedName>
</protein>
<organism evidence="1 2">
    <name type="scientific">Fusarium venenatum</name>
    <dbReference type="NCBI Taxonomy" id="56646"/>
    <lineage>
        <taxon>Eukaryota</taxon>
        <taxon>Fungi</taxon>
        <taxon>Dikarya</taxon>
        <taxon>Ascomycota</taxon>
        <taxon>Pezizomycotina</taxon>
        <taxon>Sordariomycetes</taxon>
        <taxon>Hypocreomycetidae</taxon>
        <taxon>Hypocreales</taxon>
        <taxon>Nectriaceae</taxon>
        <taxon>Fusarium</taxon>
    </lineage>
</organism>
<sequence>MTRIHRWSLIETTDTIKRGQSKITACAAGDGGAINKRLRYPTGKLLAICSGSEKVHKPQKNYTFDRYGKNRLPLSSSTPIRVRTSCRNLPLTLTLPANVAALDTGPESSNSSSQGRLG</sequence>
<dbReference type="Proteomes" id="UP000245910">
    <property type="component" value="Chromosome II"/>
</dbReference>
<accession>A0A2L2T7H9</accession>